<dbReference type="PROSITE" id="PS50928">
    <property type="entry name" value="ABC_TM1"/>
    <property type="match status" value="1"/>
</dbReference>
<name>A0ABQ4KG10_9BACI</name>
<comment type="caution">
    <text evidence="9">The sequence shown here is derived from an EMBL/GenBank/DDBJ whole genome shotgun (WGS) entry which is preliminary data.</text>
</comment>
<proteinExistence type="predicted"/>
<dbReference type="InterPro" id="IPR000515">
    <property type="entry name" value="MetI-like"/>
</dbReference>
<protein>
    <submittedName>
        <fullName evidence="9">Sugar ABC transporter permease</fullName>
    </submittedName>
</protein>
<keyword evidence="4 7" id="KW-0812">Transmembrane</keyword>
<keyword evidence="10" id="KW-1185">Reference proteome</keyword>
<organism evidence="9 10">
    <name type="scientific">Lederbergia ruris</name>
    <dbReference type="NCBI Taxonomy" id="217495"/>
    <lineage>
        <taxon>Bacteria</taxon>
        <taxon>Bacillati</taxon>
        <taxon>Bacillota</taxon>
        <taxon>Bacilli</taxon>
        <taxon>Bacillales</taxon>
        <taxon>Bacillaceae</taxon>
        <taxon>Lederbergia</taxon>
    </lineage>
</organism>
<feature type="transmembrane region" description="Helical" evidence="7">
    <location>
        <begin position="111"/>
        <end position="131"/>
    </location>
</feature>
<keyword evidence="3" id="KW-1003">Cell membrane</keyword>
<evidence type="ECO:0000256" key="7">
    <source>
        <dbReference type="SAM" id="Phobius"/>
    </source>
</evidence>
<feature type="transmembrane region" description="Helical" evidence="7">
    <location>
        <begin position="78"/>
        <end position="99"/>
    </location>
</feature>
<dbReference type="SUPFAM" id="SSF161098">
    <property type="entry name" value="MetI-like"/>
    <property type="match status" value="1"/>
</dbReference>
<feature type="transmembrane region" description="Helical" evidence="7">
    <location>
        <begin position="262"/>
        <end position="279"/>
    </location>
</feature>
<feature type="transmembrane region" description="Helical" evidence="7">
    <location>
        <begin position="137"/>
        <end position="155"/>
    </location>
</feature>
<feature type="domain" description="ABC transmembrane type-1" evidence="8">
    <location>
        <begin position="74"/>
        <end position="279"/>
    </location>
</feature>
<evidence type="ECO:0000256" key="3">
    <source>
        <dbReference type="ARBA" id="ARBA00022475"/>
    </source>
</evidence>
<evidence type="ECO:0000256" key="1">
    <source>
        <dbReference type="ARBA" id="ARBA00004651"/>
    </source>
</evidence>
<evidence type="ECO:0000259" key="8">
    <source>
        <dbReference type="PROSITE" id="PS50928"/>
    </source>
</evidence>
<dbReference type="PANTHER" id="PTHR43744:SF9">
    <property type="entry name" value="POLYGALACTURONAN_RHAMNOGALACTURONAN TRANSPORT SYSTEM PERMEASE PROTEIN YTCP"/>
    <property type="match status" value="1"/>
</dbReference>
<dbReference type="PANTHER" id="PTHR43744">
    <property type="entry name" value="ABC TRANSPORTER PERMEASE PROTEIN MG189-RELATED-RELATED"/>
    <property type="match status" value="1"/>
</dbReference>
<reference evidence="9 10" key="1">
    <citation type="submission" date="2021-03" db="EMBL/GenBank/DDBJ databases">
        <title>Antimicrobial resistance genes in bacteria isolated from Japanese honey, and their potential for conferring macrolide and lincosamide resistance in the American foulbrood pathogen Paenibacillus larvae.</title>
        <authorList>
            <person name="Okamoto M."/>
            <person name="Kumagai M."/>
            <person name="Kanamori H."/>
            <person name="Takamatsu D."/>
        </authorList>
    </citation>
    <scope>NUCLEOTIDE SEQUENCE [LARGE SCALE GENOMIC DNA]</scope>
    <source>
        <strain evidence="9 10">J8TS2</strain>
    </source>
</reference>
<keyword evidence="5 7" id="KW-1133">Transmembrane helix</keyword>
<evidence type="ECO:0000313" key="9">
    <source>
        <dbReference type="EMBL" id="GIN56252.1"/>
    </source>
</evidence>
<feature type="transmembrane region" description="Helical" evidence="7">
    <location>
        <begin position="184"/>
        <end position="205"/>
    </location>
</feature>
<keyword evidence="2" id="KW-0813">Transport</keyword>
<gene>
    <name evidence="9" type="ORF">J8TS2_05710</name>
</gene>
<dbReference type="Gene3D" id="1.10.3720.10">
    <property type="entry name" value="MetI-like"/>
    <property type="match status" value="1"/>
</dbReference>
<sequence>MEKQTIGDRAFGIVNFLLLCLILVIVIYPLIFVLSASISNPELLLKGEIRLLPKEITFDGYAKVFKNKDVMRGYLNTFIYTGVGTVINLMMTTAGAYALSRKNLYGRNVITALLIFTMFFSGGMIPTYLVIKELHMLNTIWAMVIPGAISVYNLIIMRTFFQTSIPNEIEEAAHIDGCSNLQTLFRIVLPLSTPIIAVMTLFYAVSHWNSFFDGLIYLTDRSKFPLQLILREILIQEDVADMDATMVESVVQQAMSVEGMKYALVVVANIPVLIMYPFVQKYFVKGVMIGSLKG</sequence>
<evidence type="ECO:0000256" key="4">
    <source>
        <dbReference type="ARBA" id="ARBA00022692"/>
    </source>
</evidence>
<comment type="subcellular location">
    <subcellularLocation>
        <location evidence="1">Cell membrane</location>
        <topology evidence="1">Multi-pass membrane protein</topology>
    </subcellularLocation>
</comment>
<dbReference type="CDD" id="cd06261">
    <property type="entry name" value="TM_PBP2"/>
    <property type="match status" value="1"/>
</dbReference>
<dbReference type="RefSeq" id="WP_158322002.1">
    <property type="nucleotide sequence ID" value="NZ_BORB01000003.1"/>
</dbReference>
<dbReference type="Proteomes" id="UP000679950">
    <property type="component" value="Unassembled WGS sequence"/>
</dbReference>
<feature type="transmembrane region" description="Helical" evidence="7">
    <location>
        <begin position="12"/>
        <end position="38"/>
    </location>
</feature>
<keyword evidence="6 7" id="KW-0472">Membrane</keyword>
<dbReference type="InterPro" id="IPR035906">
    <property type="entry name" value="MetI-like_sf"/>
</dbReference>
<evidence type="ECO:0000256" key="5">
    <source>
        <dbReference type="ARBA" id="ARBA00022989"/>
    </source>
</evidence>
<accession>A0ABQ4KG10</accession>
<dbReference type="EMBL" id="BORB01000003">
    <property type="protein sequence ID" value="GIN56252.1"/>
    <property type="molecule type" value="Genomic_DNA"/>
</dbReference>
<evidence type="ECO:0000313" key="10">
    <source>
        <dbReference type="Proteomes" id="UP000679950"/>
    </source>
</evidence>
<evidence type="ECO:0000256" key="6">
    <source>
        <dbReference type="ARBA" id="ARBA00023136"/>
    </source>
</evidence>
<evidence type="ECO:0000256" key="2">
    <source>
        <dbReference type="ARBA" id="ARBA00022448"/>
    </source>
</evidence>